<dbReference type="PRINTS" id="PR01020">
    <property type="entry name" value="LPSBIOSNTHSS"/>
</dbReference>
<evidence type="ECO:0000256" key="2">
    <source>
        <dbReference type="ARBA" id="ARBA00013868"/>
    </source>
</evidence>
<name>A0A6J6MQE2_9ZZZZ</name>
<keyword evidence="3" id="KW-0963">Cytoplasm</keyword>
<evidence type="ECO:0000256" key="1">
    <source>
        <dbReference type="ARBA" id="ARBA00012392"/>
    </source>
</evidence>
<keyword evidence="7" id="KW-0067">ATP-binding</keyword>
<evidence type="ECO:0000256" key="3">
    <source>
        <dbReference type="ARBA" id="ARBA00022490"/>
    </source>
</evidence>
<dbReference type="NCBIfam" id="TIGR01510">
    <property type="entry name" value="coaD_prev_kdtB"/>
    <property type="match status" value="1"/>
</dbReference>
<evidence type="ECO:0000256" key="4">
    <source>
        <dbReference type="ARBA" id="ARBA00022679"/>
    </source>
</evidence>
<dbReference type="GO" id="GO:0004595">
    <property type="term" value="F:pantetheine-phosphate adenylyltransferase activity"/>
    <property type="evidence" value="ECO:0007669"/>
    <property type="project" value="UniProtKB-EC"/>
</dbReference>
<evidence type="ECO:0000256" key="9">
    <source>
        <dbReference type="ARBA" id="ARBA00022993"/>
    </source>
</evidence>
<protein>
    <recommendedName>
        <fullName evidence="2">Phosphopantetheine adenylyltransferase</fullName>
        <ecNumber evidence="1">2.7.7.3</ecNumber>
    </recommendedName>
</protein>
<dbReference type="Gene3D" id="3.40.50.620">
    <property type="entry name" value="HUPs"/>
    <property type="match status" value="1"/>
</dbReference>
<dbReference type="InterPro" id="IPR001980">
    <property type="entry name" value="PPAT"/>
</dbReference>
<dbReference type="GO" id="GO:0005524">
    <property type="term" value="F:ATP binding"/>
    <property type="evidence" value="ECO:0007669"/>
    <property type="project" value="UniProtKB-KW"/>
</dbReference>
<dbReference type="PANTHER" id="PTHR21342">
    <property type="entry name" value="PHOSPHOPANTETHEINE ADENYLYLTRANSFERASE"/>
    <property type="match status" value="1"/>
</dbReference>
<dbReference type="GO" id="GO:0015937">
    <property type="term" value="P:coenzyme A biosynthetic process"/>
    <property type="evidence" value="ECO:0007669"/>
    <property type="project" value="UniProtKB-KW"/>
</dbReference>
<evidence type="ECO:0000256" key="6">
    <source>
        <dbReference type="ARBA" id="ARBA00022741"/>
    </source>
</evidence>
<dbReference type="AlphaFoldDB" id="A0A6J6MQE2"/>
<feature type="domain" description="Cytidyltransferase-like" evidence="11">
    <location>
        <begin position="4"/>
        <end position="132"/>
    </location>
</feature>
<evidence type="ECO:0000256" key="7">
    <source>
        <dbReference type="ARBA" id="ARBA00022840"/>
    </source>
</evidence>
<keyword evidence="5" id="KW-0548">Nucleotidyltransferase</keyword>
<keyword evidence="6" id="KW-0547">Nucleotide-binding</keyword>
<dbReference type="Pfam" id="PF01467">
    <property type="entry name" value="CTP_transf_like"/>
    <property type="match status" value="1"/>
</dbReference>
<keyword evidence="9" id="KW-0173">Coenzyme A biosynthesis</keyword>
<dbReference type="PANTHER" id="PTHR21342:SF1">
    <property type="entry name" value="PHOSPHOPANTETHEINE ADENYLYLTRANSFERASE"/>
    <property type="match status" value="1"/>
</dbReference>
<dbReference type="InterPro" id="IPR014729">
    <property type="entry name" value="Rossmann-like_a/b/a_fold"/>
</dbReference>
<evidence type="ECO:0000256" key="5">
    <source>
        <dbReference type="ARBA" id="ARBA00022695"/>
    </source>
</evidence>
<dbReference type="EMBL" id="CAEZWU010000153">
    <property type="protein sequence ID" value="CAB4674613.1"/>
    <property type="molecule type" value="Genomic_DNA"/>
</dbReference>
<organism evidence="12">
    <name type="scientific">freshwater metagenome</name>
    <dbReference type="NCBI Taxonomy" id="449393"/>
    <lineage>
        <taxon>unclassified sequences</taxon>
        <taxon>metagenomes</taxon>
        <taxon>ecological metagenomes</taxon>
    </lineage>
</organism>
<dbReference type="InterPro" id="IPR004821">
    <property type="entry name" value="Cyt_trans-like"/>
</dbReference>
<gene>
    <name evidence="12" type="ORF">UFOPK2292_00995</name>
</gene>
<sequence length="157" mass="16854">MKVMFPGSFDPVHLGHLDIIRQAAALFDEVVVVVMHNPDKPAGMFSINDRVEMVKSSTSDIKGVTVQPAAGLAIDAAKKFAVDCIVKSVRNVMDLDVEVQMANTNSAVSGIQTLLLIPQPKNAFISSRFVREIAHYGGNVSSLVPPVVEIAIAKAEK</sequence>
<keyword evidence="4" id="KW-0808">Transferase</keyword>
<evidence type="ECO:0000259" key="11">
    <source>
        <dbReference type="Pfam" id="PF01467"/>
    </source>
</evidence>
<dbReference type="HAMAP" id="MF_00151">
    <property type="entry name" value="PPAT_bact"/>
    <property type="match status" value="1"/>
</dbReference>
<evidence type="ECO:0000256" key="10">
    <source>
        <dbReference type="ARBA" id="ARBA00029346"/>
    </source>
</evidence>
<keyword evidence="8" id="KW-0460">Magnesium</keyword>
<dbReference type="EC" id="2.7.7.3" evidence="1"/>
<proteinExistence type="inferred from homology"/>
<dbReference type="SUPFAM" id="SSF52374">
    <property type="entry name" value="Nucleotidylyl transferase"/>
    <property type="match status" value="1"/>
</dbReference>
<dbReference type="NCBIfam" id="TIGR00125">
    <property type="entry name" value="cyt_tran_rel"/>
    <property type="match status" value="1"/>
</dbReference>
<accession>A0A6J6MQE2</accession>
<evidence type="ECO:0000256" key="8">
    <source>
        <dbReference type="ARBA" id="ARBA00022842"/>
    </source>
</evidence>
<evidence type="ECO:0000313" key="12">
    <source>
        <dbReference type="EMBL" id="CAB4674613.1"/>
    </source>
</evidence>
<reference evidence="12" key="1">
    <citation type="submission" date="2020-05" db="EMBL/GenBank/DDBJ databases">
        <authorList>
            <person name="Chiriac C."/>
            <person name="Salcher M."/>
            <person name="Ghai R."/>
            <person name="Kavagutti S V."/>
        </authorList>
    </citation>
    <scope>NUCLEOTIDE SEQUENCE</scope>
</reference>
<comment type="catalytic activity">
    <reaction evidence="10">
        <text>(R)-4'-phosphopantetheine + ATP + H(+) = 3'-dephospho-CoA + diphosphate</text>
        <dbReference type="Rhea" id="RHEA:19801"/>
        <dbReference type="ChEBI" id="CHEBI:15378"/>
        <dbReference type="ChEBI" id="CHEBI:30616"/>
        <dbReference type="ChEBI" id="CHEBI:33019"/>
        <dbReference type="ChEBI" id="CHEBI:57328"/>
        <dbReference type="ChEBI" id="CHEBI:61723"/>
        <dbReference type="EC" id="2.7.7.3"/>
    </reaction>
</comment>